<evidence type="ECO:0000313" key="2">
    <source>
        <dbReference type="EMBL" id="CAD7401255.1"/>
    </source>
</evidence>
<dbReference type="PANTHER" id="PTHR11005">
    <property type="entry name" value="LYSOSOMAL ACID LIPASE-RELATED"/>
    <property type="match status" value="1"/>
</dbReference>
<dbReference type="InterPro" id="IPR029058">
    <property type="entry name" value="AB_hydrolase_fold"/>
</dbReference>
<dbReference type="EMBL" id="OC318274">
    <property type="protein sequence ID" value="CAD7401255.1"/>
    <property type="molecule type" value="Genomic_DNA"/>
</dbReference>
<feature type="domain" description="Partial AB-hydrolase lipase" evidence="1">
    <location>
        <begin position="148"/>
        <end position="201"/>
    </location>
</feature>
<accession>A0A7R9CRK1</accession>
<dbReference type="AlphaFoldDB" id="A0A7R9CRK1"/>
<proteinExistence type="predicted"/>
<dbReference type="GO" id="GO:0006629">
    <property type="term" value="P:lipid metabolic process"/>
    <property type="evidence" value="ECO:0007669"/>
    <property type="project" value="InterPro"/>
</dbReference>
<reference evidence="2" key="1">
    <citation type="submission" date="2020-11" db="EMBL/GenBank/DDBJ databases">
        <authorList>
            <person name="Tran Van P."/>
        </authorList>
    </citation>
    <scope>NUCLEOTIDE SEQUENCE</scope>
</reference>
<dbReference type="Gene3D" id="3.40.50.1820">
    <property type="entry name" value="alpha/beta hydrolase"/>
    <property type="match status" value="1"/>
</dbReference>
<organism evidence="2">
    <name type="scientific">Timema cristinae</name>
    <name type="common">Walking stick</name>
    <dbReference type="NCBI Taxonomy" id="61476"/>
    <lineage>
        <taxon>Eukaryota</taxon>
        <taxon>Metazoa</taxon>
        <taxon>Ecdysozoa</taxon>
        <taxon>Arthropoda</taxon>
        <taxon>Hexapoda</taxon>
        <taxon>Insecta</taxon>
        <taxon>Pterygota</taxon>
        <taxon>Neoptera</taxon>
        <taxon>Polyneoptera</taxon>
        <taxon>Phasmatodea</taxon>
        <taxon>Timematodea</taxon>
        <taxon>Timematoidea</taxon>
        <taxon>Timematidae</taxon>
        <taxon>Timema</taxon>
    </lineage>
</organism>
<dbReference type="SUPFAM" id="SSF53474">
    <property type="entry name" value="alpha/beta-Hydrolases"/>
    <property type="match status" value="1"/>
</dbReference>
<dbReference type="InterPro" id="IPR006693">
    <property type="entry name" value="AB_hydrolase_lipase"/>
</dbReference>
<sequence>MEWASFLCENGSFHSSLEIIFRLTAVLKQPTQSSPLLWEEAHSTPVTLLTYNQPGLSTVNYTRGIVGIFELWEDSRLGGRVSSLGLVRTEYNIIQTSRFKKFFDTPTCASRRDHASVPDRDSNPDIPVFGKLVQHESRALDHVSTEPEIIKKNGYPVEVHHVTTEDGYIVTLHRLPRHMSEKAPTLVQHGIFHSSADSIISGPKSVNQVIVIVVKNKIKQFGELRLCSGYFVCPRVASFVFGVSRLSSGSLVCVRGVSSVLG</sequence>
<dbReference type="Pfam" id="PF04083">
    <property type="entry name" value="Abhydro_lipase"/>
    <property type="match status" value="1"/>
</dbReference>
<name>A0A7R9CRK1_TIMCR</name>
<protein>
    <recommendedName>
        <fullName evidence="1">Partial AB-hydrolase lipase domain-containing protein</fullName>
    </recommendedName>
</protein>
<gene>
    <name evidence="2" type="ORF">TCEB3V08_LOCUS5923</name>
</gene>
<evidence type="ECO:0000259" key="1">
    <source>
        <dbReference type="Pfam" id="PF04083"/>
    </source>
</evidence>